<dbReference type="EMBL" id="JAGDQJ010000037">
    <property type="protein sequence ID" value="MBO1628191.1"/>
    <property type="molecule type" value="Genomic_DNA"/>
</dbReference>
<sequence>MTQFKFEFEKTHKEVDIAGEIHRVDFNDDSILKYGKAFKKFDKDSKEVTGLIQNFETATDEEIEQLSVKQKELVKDIVETFLGEGTFDTLYEKAGRSSANLMGLVHYLNEIYIEESRKKSDETRNKYLSNVKK</sequence>
<gene>
    <name evidence="1" type="ORF">J4P90_23850</name>
</gene>
<name>A0ABS3P4T4_9BACI</name>
<keyword evidence="2" id="KW-1185">Reference proteome</keyword>
<accession>A0ABS3P4T4</accession>
<dbReference type="Proteomes" id="UP000677611">
    <property type="component" value="Unassembled WGS sequence"/>
</dbReference>
<evidence type="ECO:0008006" key="3">
    <source>
        <dbReference type="Google" id="ProtNLM"/>
    </source>
</evidence>
<evidence type="ECO:0000313" key="1">
    <source>
        <dbReference type="EMBL" id="MBO1628191.1"/>
    </source>
</evidence>
<reference evidence="1 2" key="1">
    <citation type="submission" date="2021-03" db="EMBL/GenBank/DDBJ databases">
        <title>Identification of novel Bacillus strains.</title>
        <authorList>
            <person name="Xiao Z."/>
            <person name="Li Y."/>
            <person name="Shen J."/>
        </authorList>
    </citation>
    <scope>NUCLEOTIDE SEQUENCE [LARGE SCALE GENOMIC DNA]</scope>
    <source>
        <strain evidence="1 2">SY8</strain>
    </source>
</reference>
<organism evidence="1 2">
    <name type="scientific">Bacillus arachidis</name>
    <dbReference type="NCBI Taxonomy" id="2819290"/>
    <lineage>
        <taxon>Bacteria</taxon>
        <taxon>Bacillati</taxon>
        <taxon>Bacillota</taxon>
        <taxon>Bacilli</taxon>
        <taxon>Bacillales</taxon>
        <taxon>Bacillaceae</taxon>
        <taxon>Bacillus</taxon>
    </lineage>
</organism>
<proteinExistence type="predicted"/>
<comment type="caution">
    <text evidence="1">The sequence shown here is derived from an EMBL/GenBank/DDBJ whole genome shotgun (WGS) entry which is preliminary data.</text>
</comment>
<protein>
    <recommendedName>
        <fullName evidence="3">Phage protein</fullName>
    </recommendedName>
</protein>
<dbReference type="RefSeq" id="WP_208019263.1">
    <property type="nucleotide sequence ID" value="NZ_JAGDQJ010000037.1"/>
</dbReference>
<evidence type="ECO:0000313" key="2">
    <source>
        <dbReference type="Proteomes" id="UP000677611"/>
    </source>
</evidence>